<name>A0ACC0W8G6_9STRA</name>
<dbReference type="Proteomes" id="UP001163321">
    <property type="component" value="Chromosome 3"/>
</dbReference>
<evidence type="ECO:0000313" key="1">
    <source>
        <dbReference type="EMBL" id="KAI9915037.1"/>
    </source>
</evidence>
<comment type="caution">
    <text evidence="1">The sequence shown here is derived from an EMBL/GenBank/DDBJ whole genome shotgun (WGS) entry which is preliminary data.</text>
</comment>
<sequence length="737" mass="81008">MHNTFAFTLAKSGVNGLPGVRRAATASHLGGTLSSPQSQRRRCSSYDDERSASCGTPRDGHDVAGTTTWPLRDDGRTSVDKTNPFIGYFHTTTKPRAGRARDGAPRTTTTPVVPVRRFPCRTQSSTALSSIPSLYSTACFTPQPPRTEWNRPLPTCFPPTYAQESKPYAHSRARFLDPLTLRARALGMRTPTKQDDGTRPTGPCKRTVSLPTAFESIACRGDRGTSRFEQDFDVVRTLGTGGQGSVFKVRSKVDGCYYAVKKVVLPRSTCLQQDGVETHALREVRLMASMAPHPNLVRYHTAWTETVAQGSRASDTVDSSESLALERGDEPLALTRMQMHCFDDDDALYTHSTEEAAQLFSLPHSAASLRLDEEFTPGFTFDDEMFRDGCSKDHVCFPQPSANVSSAIPRSQVVLYIQMELCGCGTAGTSSVPLSPARTYDHDPLHRLVSQFKTPQQERAQRGHEATPSTLAAWLRASLQERLALANMSTRHYEGLRLFLGAVQGVAHLHSYGVMHRDLKPENIFLHGQVAKIGDLGLSKSVLEDKTMDASVVVRAHPLQRAFRDGNHTTALGTFTYASPEQLGYHVSQDAATRCTSSSYSLKSDIFALGVILLEVCCPFVTMMERAQVLTSVRHGVVPPRARELFSREMELVLRMTSIEPSERPTSEEVCEQLRTILAASTAPITRASVVEDLHQVQKKLAAAVRSVCDRSHAVLHLEALVAELNEKVEKVGLALV</sequence>
<dbReference type="EMBL" id="CM047582">
    <property type="protein sequence ID" value="KAI9915037.1"/>
    <property type="molecule type" value="Genomic_DNA"/>
</dbReference>
<evidence type="ECO:0000313" key="2">
    <source>
        <dbReference type="Proteomes" id="UP001163321"/>
    </source>
</evidence>
<protein>
    <submittedName>
        <fullName evidence="1">Uncharacterized protein</fullName>
    </submittedName>
</protein>
<reference evidence="1 2" key="1">
    <citation type="journal article" date="2022" name="bioRxiv">
        <title>The genome of the oomycete Peronosclerospora sorghi, a cosmopolitan pathogen of maize and sorghum, is inflated with dispersed pseudogenes.</title>
        <authorList>
            <person name="Fletcher K."/>
            <person name="Martin F."/>
            <person name="Isakeit T."/>
            <person name="Cavanaugh K."/>
            <person name="Magill C."/>
            <person name="Michelmore R."/>
        </authorList>
    </citation>
    <scope>NUCLEOTIDE SEQUENCE [LARGE SCALE GENOMIC DNA]</scope>
    <source>
        <strain evidence="1">P6</strain>
    </source>
</reference>
<gene>
    <name evidence="1" type="ORF">PsorP6_007020</name>
</gene>
<organism evidence="1 2">
    <name type="scientific">Peronosclerospora sorghi</name>
    <dbReference type="NCBI Taxonomy" id="230839"/>
    <lineage>
        <taxon>Eukaryota</taxon>
        <taxon>Sar</taxon>
        <taxon>Stramenopiles</taxon>
        <taxon>Oomycota</taxon>
        <taxon>Peronosporomycetes</taxon>
        <taxon>Peronosporales</taxon>
        <taxon>Peronosporaceae</taxon>
        <taxon>Peronosclerospora</taxon>
    </lineage>
</organism>
<accession>A0ACC0W8G6</accession>
<proteinExistence type="predicted"/>
<keyword evidence="2" id="KW-1185">Reference proteome</keyword>